<feature type="compositionally biased region" description="Polar residues" evidence="1">
    <location>
        <begin position="196"/>
        <end position="205"/>
    </location>
</feature>
<gene>
    <name evidence="3" type="ORF">EGR_00362</name>
</gene>
<feature type="compositionally biased region" description="Low complexity" evidence="1">
    <location>
        <begin position="461"/>
        <end position="473"/>
    </location>
</feature>
<evidence type="ECO:0000256" key="1">
    <source>
        <dbReference type="SAM" id="MobiDB-lite"/>
    </source>
</evidence>
<feature type="compositionally biased region" description="Polar residues" evidence="1">
    <location>
        <begin position="691"/>
        <end position="701"/>
    </location>
</feature>
<proteinExistence type="predicted"/>
<accession>W6UUX0</accession>
<feature type="region of interest" description="Disordered" evidence="1">
    <location>
        <begin position="377"/>
        <end position="399"/>
    </location>
</feature>
<organism evidence="3 4">
    <name type="scientific">Echinococcus granulosus</name>
    <name type="common">Hydatid tapeworm</name>
    <dbReference type="NCBI Taxonomy" id="6210"/>
    <lineage>
        <taxon>Eukaryota</taxon>
        <taxon>Metazoa</taxon>
        <taxon>Spiralia</taxon>
        <taxon>Lophotrochozoa</taxon>
        <taxon>Platyhelminthes</taxon>
        <taxon>Cestoda</taxon>
        <taxon>Eucestoda</taxon>
        <taxon>Cyclophyllidea</taxon>
        <taxon>Taeniidae</taxon>
        <taxon>Echinococcus</taxon>
        <taxon>Echinococcus granulosus group</taxon>
    </lineage>
</organism>
<dbReference type="CTD" id="36336077"/>
<dbReference type="SMART" id="SM01195">
    <property type="entry name" value="FA"/>
    <property type="match status" value="1"/>
</dbReference>
<dbReference type="EMBL" id="APAU02000001">
    <property type="protein sequence ID" value="EUB65093.1"/>
    <property type="molecule type" value="Genomic_DNA"/>
</dbReference>
<feature type="region of interest" description="Disordered" evidence="1">
    <location>
        <begin position="606"/>
        <end position="637"/>
    </location>
</feature>
<feature type="region of interest" description="Disordered" evidence="1">
    <location>
        <begin position="230"/>
        <end position="263"/>
    </location>
</feature>
<comment type="caution">
    <text evidence="3">The sequence shown here is derived from an EMBL/GenBank/DDBJ whole genome shotgun (WGS) entry which is preliminary data.</text>
</comment>
<feature type="domain" description="FERM adjacent" evidence="2">
    <location>
        <begin position="206"/>
        <end position="243"/>
    </location>
</feature>
<dbReference type="Pfam" id="PF08736">
    <property type="entry name" value="FA"/>
    <property type="match status" value="1"/>
</dbReference>
<feature type="compositionally biased region" description="Low complexity" evidence="1">
    <location>
        <begin position="385"/>
        <end position="398"/>
    </location>
</feature>
<sequence>MSNKVTTTIASTTITTFNVESGSSIATTKINTNTTVKSASASATCHITGAQAESTADAMPENALIFLLLSQGMSEGEADYRLLDAARKLEFYGLKLHPARRFEIKSNSKRSEATLVMSFETHARTFGRSASNITHSSDRGRCAESRVREAEDWGDSGSGIWSSAAPPAHPYASQPSLRFAEDVGHKNSSGGGGLTRSVSLKSGRSQGLFSKGSSYRYCGRTQQQLIENSYNSSPGIMSSEKRSKSVGRLGSGQNLSRFGSPHLHRSVAHVNEKPGEDLPRMLQHQQCLFRGSSSSTVAADFGPPTTSLPDHYQLLFLSTPIRRPLSTRYRAGSSHSVDQSSLPTESPCKVGPQLLESEYGASVPRVFSASVLKASKRRRESDSLTNTSPAVTTVTTKPSDAESITKYSLLTSSRPSITSGLTAGSVPWALDEKCVEKATKDSIDEKHVDKRSKVLTPTDASSSEEPVSVPLSSNGVRTSAPSTAIHDLHTSGQRARTFSAYEEHSQYSNSLPPEHYDEVAEDEDDIYDNDDTNVDRADLSDDSLLQHPLSVCASRAVSSSDLYRSESIEFQYPVCKLDDQNSPLDQELENGLGVYLKPSVESRGSLFYPSKSAPASRRTSNYSTHDEEFGEEEGIEPSSIAPALSIGAISAITGVSCSDDEADESGGGGGEGINTCESRDEGKTEAMSLMSGPSSPPVNTLSSLVGQRAQSEPLQPVSSVTDGLHVEIDSHASNQARRQRLRGRRTRKRELRGGLDYLAYDALTATVQQHASTVTANPTSRTLRKKSLPPYHDRTFQLARELSVTEKTYINALRLLIMPLSSFERRCRLAPWSTYNMIGTVRKHLRANCASH</sequence>
<reference evidence="3 4" key="1">
    <citation type="journal article" date="2013" name="Nat. Genet.">
        <title>The genome of the hydatid tapeworm Echinococcus granulosus.</title>
        <authorList>
            <person name="Zheng H."/>
            <person name="Zhang W."/>
            <person name="Zhang L."/>
            <person name="Zhang Z."/>
            <person name="Li J."/>
            <person name="Lu G."/>
            <person name="Zhu Y."/>
            <person name="Wang Y."/>
            <person name="Huang Y."/>
            <person name="Liu J."/>
            <person name="Kang H."/>
            <person name="Chen J."/>
            <person name="Wang L."/>
            <person name="Chen A."/>
            <person name="Yu S."/>
            <person name="Gao Z."/>
            <person name="Jin L."/>
            <person name="Gu W."/>
            <person name="Wang Z."/>
            <person name="Zhao L."/>
            <person name="Shi B."/>
            <person name="Wen H."/>
            <person name="Lin R."/>
            <person name="Jones M.K."/>
            <person name="Brejova B."/>
            <person name="Vinar T."/>
            <person name="Zhao G."/>
            <person name="McManus D.P."/>
            <person name="Chen Z."/>
            <person name="Zhou Y."/>
            <person name="Wang S."/>
        </authorList>
    </citation>
    <scope>NUCLEOTIDE SEQUENCE [LARGE SCALE GENOMIC DNA]</scope>
</reference>
<dbReference type="AlphaFoldDB" id="W6UUX0"/>
<evidence type="ECO:0000259" key="2">
    <source>
        <dbReference type="SMART" id="SM01195"/>
    </source>
</evidence>
<dbReference type="InterPro" id="IPR014847">
    <property type="entry name" value="FA"/>
</dbReference>
<keyword evidence="4" id="KW-1185">Reference proteome</keyword>
<dbReference type="STRING" id="6210.W6UUX0"/>
<feature type="region of interest" description="Disordered" evidence="1">
    <location>
        <begin position="448"/>
        <end position="483"/>
    </location>
</feature>
<name>W6UUX0_ECHGR</name>
<dbReference type="RefSeq" id="XP_024356289.1">
    <property type="nucleotide sequence ID" value="XM_024489611.1"/>
</dbReference>
<dbReference type="OrthoDB" id="6253359at2759"/>
<feature type="region of interest" description="Disordered" evidence="1">
    <location>
        <begin position="657"/>
        <end position="701"/>
    </location>
</feature>
<dbReference type="KEGG" id="egl:EGR_00362"/>
<evidence type="ECO:0000313" key="3">
    <source>
        <dbReference type="EMBL" id="EUB65093.1"/>
    </source>
</evidence>
<feature type="region of interest" description="Disordered" evidence="1">
    <location>
        <begin position="182"/>
        <end position="205"/>
    </location>
</feature>
<evidence type="ECO:0000313" key="4">
    <source>
        <dbReference type="Proteomes" id="UP000019149"/>
    </source>
</evidence>
<protein>
    <recommendedName>
        <fullName evidence="2">FERM adjacent domain-containing protein</fullName>
    </recommendedName>
</protein>
<dbReference type="GeneID" id="36336077"/>
<dbReference type="Proteomes" id="UP000019149">
    <property type="component" value="Unassembled WGS sequence"/>
</dbReference>